<evidence type="ECO:0000259" key="7">
    <source>
        <dbReference type="PROSITE" id="PS50048"/>
    </source>
</evidence>
<keyword evidence="2" id="KW-0805">Transcription regulation</keyword>
<keyword evidence="4" id="KW-0804">Transcription</keyword>
<dbReference type="InterPro" id="IPR036864">
    <property type="entry name" value="Zn2-C6_fun-type_DNA-bd_sf"/>
</dbReference>
<dbReference type="InterPro" id="IPR013700">
    <property type="entry name" value="AflR"/>
</dbReference>
<keyword evidence="3" id="KW-0238">DNA-binding</keyword>
<organism evidence="8 9">
    <name type="scientific">Cercospora kikuchii</name>
    <dbReference type="NCBI Taxonomy" id="84275"/>
    <lineage>
        <taxon>Eukaryota</taxon>
        <taxon>Fungi</taxon>
        <taxon>Dikarya</taxon>
        <taxon>Ascomycota</taxon>
        <taxon>Pezizomycotina</taxon>
        <taxon>Dothideomycetes</taxon>
        <taxon>Dothideomycetidae</taxon>
        <taxon>Mycosphaerellales</taxon>
        <taxon>Mycosphaerellaceae</taxon>
        <taxon>Cercospora</taxon>
    </lineage>
</organism>
<dbReference type="AlphaFoldDB" id="A0A9P3L1T2"/>
<feature type="domain" description="Zn(2)-C6 fungal-type" evidence="7">
    <location>
        <begin position="14"/>
        <end position="44"/>
    </location>
</feature>
<evidence type="ECO:0000256" key="1">
    <source>
        <dbReference type="ARBA" id="ARBA00022723"/>
    </source>
</evidence>
<protein>
    <recommendedName>
        <fullName evidence="7">Zn(2)-C6 fungal-type domain-containing protein</fullName>
    </recommendedName>
</protein>
<dbReference type="GO" id="GO:0005634">
    <property type="term" value="C:nucleus"/>
    <property type="evidence" value="ECO:0007669"/>
    <property type="project" value="InterPro"/>
</dbReference>
<dbReference type="GO" id="GO:0045122">
    <property type="term" value="P:aflatoxin biosynthetic process"/>
    <property type="evidence" value="ECO:0007669"/>
    <property type="project" value="InterPro"/>
</dbReference>
<dbReference type="OrthoDB" id="2328572at2759"/>
<gene>
    <name evidence="8" type="ORF">CKM354_001249500</name>
</gene>
<dbReference type="PRINTS" id="PR00755">
    <property type="entry name" value="AFLATOXINBRP"/>
</dbReference>
<reference evidence="8 9" key="1">
    <citation type="submission" date="2021-01" db="EMBL/GenBank/DDBJ databases">
        <title>Cercospora kikuchii MAFF 305040 whole genome shotgun sequence.</title>
        <authorList>
            <person name="Kashiwa T."/>
            <person name="Suzuki T."/>
        </authorList>
    </citation>
    <scope>NUCLEOTIDE SEQUENCE [LARGE SCALE GENOMIC DNA]</scope>
    <source>
        <strain evidence="8 9">MAFF 305040</strain>
    </source>
</reference>
<evidence type="ECO:0000256" key="4">
    <source>
        <dbReference type="ARBA" id="ARBA00023163"/>
    </source>
</evidence>
<proteinExistence type="predicted"/>
<dbReference type="Pfam" id="PF08493">
    <property type="entry name" value="AflR"/>
    <property type="match status" value="1"/>
</dbReference>
<keyword evidence="1" id="KW-0479">Metal-binding</keyword>
<keyword evidence="5" id="KW-0539">Nucleus</keyword>
<keyword evidence="9" id="KW-1185">Reference proteome</keyword>
<feature type="region of interest" description="Disordered" evidence="6">
    <location>
        <begin position="53"/>
        <end position="97"/>
    </location>
</feature>
<accession>A0A9P3L1T2</accession>
<evidence type="ECO:0000313" key="9">
    <source>
        <dbReference type="Proteomes" id="UP000825890"/>
    </source>
</evidence>
<evidence type="ECO:0000256" key="3">
    <source>
        <dbReference type="ARBA" id="ARBA00023125"/>
    </source>
</evidence>
<dbReference type="GO" id="GO:0000981">
    <property type="term" value="F:DNA-binding transcription factor activity, RNA polymerase II-specific"/>
    <property type="evidence" value="ECO:0007669"/>
    <property type="project" value="InterPro"/>
</dbReference>
<dbReference type="SMART" id="SM00066">
    <property type="entry name" value="GAL4"/>
    <property type="match status" value="1"/>
</dbReference>
<dbReference type="GeneID" id="68298070"/>
<dbReference type="Pfam" id="PF00172">
    <property type="entry name" value="Zn_clus"/>
    <property type="match status" value="1"/>
</dbReference>
<dbReference type="RefSeq" id="XP_044663952.1">
    <property type="nucleotide sequence ID" value="XM_044808017.1"/>
</dbReference>
<dbReference type="EMBL" id="BOLY01000009">
    <property type="protein sequence ID" value="GIZ49465.1"/>
    <property type="molecule type" value="Genomic_DNA"/>
</dbReference>
<dbReference type="SUPFAM" id="SSF57701">
    <property type="entry name" value="Zn2/Cys6 DNA-binding domain"/>
    <property type="match status" value="1"/>
</dbReference>
<dbReference type="GO" id="GO:0003677">
    <property type="term" value="F:DNA binding"/>
    <property type="evidence" value="ECO:0007669"/>
    <property type="project" value="UniProtKB-KW"/>
</dbReference>
<dbReference type="CDD" id="cd00067">
    <property type="entry name" value="GAL4"/>
    <property type="match status" value="1"/>
</dbReference>
<dbReference type="PANTHER" id="PTHR31069:SF31">
    <property type="entry name" value="MONODICTYPHENONE CLUSTER TRANSCRIPTION FACTOR-RELATED"/>
    <property type="match status" value="1"/>
</dbReference>
<name>A0A9P3L1T2_9PEZI</name>
<dbReference type="InterPro" id="IPR050675">
    <property type="entry name" value="OAF3"/>
</dbReference>
<dbReference type="Proteomes" id="UP000825890">
    <property type="component" value="Unassembled WGS sequence"/>
</dbReference>
<dbReference type="PANTHER" id="PTHR31069">
    <property type="entry name" value="OLEATE-ACTIVATED TRANSCRIPTION FACTOR 1-RELATED"/>
    <property type="match status" value="1"/>
</dbReference>
<sequence>MPSTAPRQPKLRASCDRCGSAKLKCSREHPSCSRCAQLDVECVYGISRKSNRKPIRVDSDQRSRQASSAGSTAVITSQQHAYRLPETPTASTTSDLDSLMGQSIMPDFNTADFANMYSTEAMPTLEEFSNMDIDDWNLVVAMNSDFDTNLTTPVRETQDHVAYPQSSSATPSSHNTSTHDCHREACSVFGCLSFLELGNGTQNPAGITLTSPTSQVPLDQVLGINRDACERLVRLLRCPCARSPHLALLYTSILSRVLIWYQQAIGCAPTTPLMPLSAGNMSSTASSTATTISSYSTNSAASTSTGYTSVGSESPMMSEASSSYKRTSSMPTLAQAVAPTQIALGTFQIDDQSVQAAMNIHLVSSEMKRVGAVIDAFATQCSSGTNPAEAGGFGGVDGLHKSLSQWLRAEHSRTAAVIRSKLSELNDSNVAFSGIPNHDRSGSMSY</sequence>
<dbReference type="PROSITE" id="PS50048">
    <property type="entry name" value="ZN2_CY6_FUNGAL_2"/>
    <property type="match status" value="1"/>
</dbReference>
<evidence type="ECO:0000313" key="8">
    <source>
        <dbReference type="EMBL" id="GIZ49465.1"/>
    </source>
</evidence>
<comment type="caution">
    <text evidence="8">The sequence shown here is derived from an EMBL/GenBank/DDBJ whole genome shotgun (WGS) entry which is preliminary data.</text>
</comment>
<dbReference type="GO" id="GO:0008270">
    <property type="term" value="F:zinc ion binding"/>
    <property type="evidence" value="ECO:0007669"/>
    <property type="project" value="InterPro"/>
</dbReference>
<evidence type="ECO:0000256" key="5">
    <source>
        <dbReference type="ARBA" id="ARBA00023242"/>
    </source>
</evidence>
<dbReference type="InterPro" id="IPR001138">
    <property type="entry name" value="Zn2Cys6_DnaBD"/>
</dbReference>
<feature type="compositionally biased region" description="Polar residues" evidence="6">
    <location>
        <begin position="64"/>
        <end position="80"/>
    </location>
</feature>
<dbReference type="Gene3D" id="4.10.240.10">
    <property type="entry name" value="Zn(2)-C6 fungal-type DNA-binding domain"/>
    <property type="match status" value="1"/>
</dbReference>
<evidence type="ECO:0000256" key="2">
    <source>
        <dbReference type="ARBA" id="ARBA00023015"/>
    </source>
</evidence>
<evidence type="ECO:0000256" key="6">
    <source>
        <dbReference type="SAM" id="MobiDB-lite"/>
    </source>
</evidence>